<gene>
    <name evidence="3" type="primary">20345174</name>
    <name evidence="2" type="ORF">GGTG_04716</name>
</gene>
<dbReference type="EMBL" id="GL385396">
    <property type="protein sequence ID" value="EJT79632.1"/>
    <property type="molecule type" value="Genomic_DNA"/>
</dbReference>
<feature type="compositionally biased region" description="Low complexity" evidence="1">
    <location>
        <begin position="8"/>
        <end position="19"/>
    </location>
</feature>
<dbReference type="GeneID" id="20345174"/>
<reference evidence="4" key="1">
    <citation type="submission" date="2010-07" db="EMBL/GenBank/DDBJ databases">
        <title>The genome sequence of Gaeumannomyces graminis var. tritici strain R3-111a-1.</title>
        <authorList>
            <consortium name="The Broad Institute Genome Sequencing Platform"/>
            <person name="Ma L.-J."/>
            <person name="Dead R."/>
            <person name="Young S."/>
            <person name="Zeng Q."/>
            <person name="Koehrsen M."/>
            <person name="Alvarado L."/>
            <person name="Berlin A."/>
            <person name="Chapman S.B."/>
            <person name="Chen Z."/>
            <person name="Freedman E."/>
            <person name="Gellesch M."/>
            <person name="Goldberg J."/>
            <person name="Griggs A."/>
            <person name="Gujja S."/>
            <person name="Heilman E.R."/>
            <person name="Heiman D."/>
            <person name="Hepburn T."/>
            <person name="Howarth C."/>
            <person name="Jen D."/>
            <person name="Larson L."/>
            <person name="Mehta T."/>
            <person name="Neiman D."/>
            <person name="Pearson M."/>
            <person name="Roberts A."/>
            <person name="Saif S."/>
            <person name="Shea T."/>
            <person name="Shenoy N."/>
            <person name="Sisk P."/>
            <person name="Stolte C."/>
            <person name="Sykes S."/>
            <person name="Walk T."/>
            <person name="White J."/>
            <person name="Yandava C."/>
            <person name="Haas B."/>
            <person name="Nusbaum C."/>
            <person name="Birren B."/>
        </authorList>
    </citation>
    <scope>NUCLEOTIDE SEQUENCE [LARGE SCALE GENOMIC DNA]</scope>
    <source>
        <strain evidence="4">R3-111a-1</strain>
    </source>
</reference>
<dbReference type="RefSeq" id="XP_009220777.1">
    <property type="nucleotide sequence ID" value="XM_009222513.1"/>
</dbReference>
<dbReference type="VEuPathDB" id="FungiDB:GGTG_04716"/>
<reference evidence="2" key="3">
    <citation type="submission" date="2010-09" db="EMBL/GenBank/DDBJ databases">
        <title>Annotation of Gaeumannomyces graminis var. tritici R3-111a-1.</title>
        <authorList>
            <consortium name="The Broad Institute Genome Sequencing Platform"/>
            <person name="Ma L.-J."/>
            <person name="Dead R."/>
            <person name="Young S.K."/>
            <person name="Zeng Q."/>
            <person name="Gargeya S."/>
            <person name="Fitzgerald M."/>
            <person name="Haas B."/>
            <person name="Abouelleil A."/>
            <person name="Alvarado L."/>
            <person name="Arachchi H.M."/>
            <person name="Berlin A."/>
            <person name="Brown A."/>
            <person name="Chapman S.B."/>
            <person name="Chen Z."/>
            <person name="Dunbar C."/>
            <person name="Freedman E."/>
            <person name="Gearin G."/>
            <person name="Gellesch M."/>
            <person name="Goldberg J."/>
            <person name="Griggs A."/>
            <person name="Gujja S."/>
            <person name="Heiman D."/>
            <person name="Howarth C."/>
            <person name="Larson L."/>
            <person name="Lui A."/>
            <person name="MacDonald P.J.P."/>
            <person name="Mehta T."/>
            <person name="Montmayeur A."/>
            <person name="Murphy C."/>
            <person name="Neiman D."/>
            <person name="Pearson M."/>
            <person name="Priest M."/>
            <person name="Roberts A."/>
            <person name="Saif S."/>
            <person name="Shea T."/>
            <person name="Shenoy N."/>
            <person name="Sisk P."/>
            <person name="Stolte C."/>
            <person name="Sykes S."/>
            <person name="Yandava C."/>
            <person name="Wortman J."/>
            <person name="Nusbaum C."/>
            <person name="Birren B."/>
        </authorList>
    </citation>
    <scope>NUCLEOTIDE SEQUENCE</scope>
    <source>
        <strain evidence="2">R3-111a-1</strain>
    </source>
</reference>
<dbReference type="STRING" id="644352.J3NTW7"/>
<proteinExistence type="predicted"/>
<evidence type="ECO:0000313" key="3">
    <source>
        <dbReference type="EnsemblFungi" id="EJT79632"/>
    </source>
</evidence>
<organism evidence="2">
    <name type="scientific">Gaeumannomyces tritici (strain R3-111a-1)</name>
    <name type="common">Wheat and barley take-all root rot fungus</name>
    <name type="synonym">Gaeumannomyces graminis var. tritici</name>
    <dbReference type="NCBI Taxonomy" id="644352"/>
    <lineage>
        <taxon>Eukaryota</taxon>
        <taxon>Fungi</taxon>
        <taxon>Dikarya</taxon>
        <taxon>Ascomycota</taxon>
        <taxon>Pezizomycotina</taxon>
        <taxon>Sordariomycetes</taxon>
        <taxon>Sordariomycetidae</taxon>
        <taxon>Magnaporthales</taxon>
        <taxon>Magnaporthaceae</taxon>
        <taxon>Gaeumannomyces</taxon>
    </lineage>
</organism>
<dbReference type="EnsemblFungi" id="EJT79632">
    <property type="protein sequence ID" value="EJT79632"/>
    <property type="gene ID" value="GGTG_04716"/>
</dbReference>
<dbReference type="eggNOG" id="ENOG502T61Z">
    <property type="taxonomic scope" value="Eukaryota"/>
</dbReference>
<protein>
    <submittedName>
        <fullName evidence="2 3">Uncharacterized protein</fullName>
    </submittedName>
</protein>
<reference evidence="3" key="5">
    <citation type="submission" date="2018-04" db="UniProtKB">
        <authorList>
            <consortium name="EnsemblFungi"/>
        </authorList>
    </citation>
    <scope>IDENTIFICATION</scope>
    <source>
        <strain evidence="3">R3-111a-1</strain>
    </source>
</reference>
<dbReference type="HOGENOM" id="CLU_052224_0_0_1"/>
<dbReference type="OrthoDB" id="4633509at2759"/>
<reference evidence="2" key="2">
    <citation type="submission" date="2010-07" db="EMBL/GenBank/DDBJ databases">
        <authorList>
            <consortium name="The Broad Institute Genome Sequencing Platform"/>
            <consortium name="Broad Institute Genome Sequencing Center for Infectious Disease"/>
            <person name="Ma L.-J."/>
            <person name="Dead R."/>
            <person name="Young S."/>
            <person name="Zeng Q."/>
            <person name="Koehrsen M."/>
            <person name="Alvarado L."/>
            <person name="Berlin A."/>
            <person name="Chapman S.B."/>
            <person name="Chen Z."/>
            <person name="Freedman E."/>
            <person name="Gellesch M."/>
            <person name="Goldberg J."/>
            <person name="Griggs A."/>
            <person name="Gujja S."/>
            <person name="Heilman E.R."/>
            <person name="Heiman D."/>
            <person name="Hepburn T."/>
            <person name="Howarth C."/>
            <person name="Jen D."/>
            <person name="Larson L."/>
            <person name="Mehta T."/>
            <person name="Neiman D."/>
            <person name="Pearson M."/>
            <person name="Roberts A."/>
            <person name="Saif S."/>
            <person name="Shea T."/>
            <person name="Shenoy N."/>
            <person name="Sisk P."/>
            <person name="Stolte C."/>
            <person name="Sykes S."/>
            <person name="Walk T."/>
            <person name="White J."/>
            <person name="Yandava C."/>
            <person name="Haas B."/>
            <person name="Nusbaum C."/>
            <person name="Birren B."/>
        </authorList>
    </citation>
    <scope>NUCLEOTIDE SEQUENCE</scope>
    <source>
        <strain evidence="2">R3-111a-1</strain>
    </source>
</reference>
<evidence type="ECO:0000313" key="4">
    <source>
        <dbReference type="Proteomes" id="UP000006039"/>
    </source>
</evidence>
<evidence type="ECO:0000256" key="1">
    <source>
        <dbReference type="SAM" id="MobiDB-lite"/>
    </source>
</evidence>
<sequence>MAAVKETNAPAMSAPPNAAQLPAVREQHERWMRPKRIPFHTDEPMSGPARYSWADLRKPLLRKCPLELKDIRWLEHLGGGYDGYCWKVAFGDQGPFVVKLFWDDKPPENMYYWAAQREFQNAAVLQMMEASLGDLGDGGDGQISRIRLYDEPRDGVEAIENLYAFSQEARKKPRIPVDIDITCTVNSMPRTRKCFGWLKLSGEYFNEAAQRKVKPPILQVGKYRRGPTDAAREYFAIVYEYIEAEQGGDDADFVDLIEIQASMEFLWTVGFEFYDTTILDNWKRSVLMDLSDIIFPLGYGRHRHRYYPANAKSLGKQGEVIGNPRRLG</sequence>
<name>J3NTW7_GAET3</name>
<feature type="region of interest" description="Disordered" evidence="1">
    <location>
        <begin position="1"/>
        <end position="23"/>
    </location>
</feature>
<accession>J3NTW7</accession>
<reference evidence="3" key="4">
    <citation type="journal article" date="2015" name="G3 (Bethesda)">
        <title>Genome sequences of three phytopathogenic species of the Magnaporthaceae family of fungi.</title>
        <authorList>
            <person name="Okagaki L.H."/>
            <person name="Nunes C.C."/>
            <person name="Sailsbery J."/>
            <person name="Clay B."/>
            <person name="Brown D."/>
            <person name="John T."/>
            <person name="Oh Y."/>
            <person name="Young N."/>
            <person name="Fitzgerald M."/>
            <person name="Haas B.J."/>
            <person name="Zeng Q."/>
            <person name="Young S."/>
            <person name="Adiconis X."/>
            <person name="Fan L."/>
            <person name="Levin J.Z."/>
            <person name="Mitchell T.K."/>
            <person name="Okubara P.A."/>
            <person name="Farman M.L."/>
            <person name="Kohn L.M."/>
            <person name="Birren B."/>
            <person name="Ma L.-J."/>
            <person name="Dean R.A."/>
        </authorList>
    </citation>
    <scope>NUCLEOTIDE SEQUENCE</scope>
    <source>
        <strain evidence="3">R3-111a-1</strain>
    </source>
</reference>
<dbReference type="Proteomes" id="UP000006039">
    <property type="component" value="Unassembled WGS sequence"/>
</dbReference>
<evidence type="ECO:0000313" key="2">
    <source>
        <dbReference type="EMBL" id="EJT79632.1"/>
    </source>
</evidence>
<dbReference type="AlphaFoldDB" id="J3NTW7"/>
<keyword evidence="4" id="KW-1185">Reference proteome</keyword>